<protein>
    <submittedName>
        <fullName evidence="1">Uncharacterized protein</fullName>
    </submittedName>
</protein>
<dbReference type="KEGG" id="srub:C2R22_05350"/>
<proteinExistence type="predicted"/>
<dbReference type="Proteomes" id="UP000236584">
    <property type="component" value="Chromosome"/>
</dbReference>
<evidence type="ECO:0000313" key="2">
    <source>
        <dbReference type="Proteomes" id="UP000236584"/>
    </source>
</evidence>
<organism evidence="1 2">
    <name type="scientific">Salinigranum rubrum</name>
    <dbReference type="NCBI Taxonomy" id="755307"/>
    <lineage>
        <taxon>Archaea</taxon>
        <taxon>Methanobacteriati</taxon>
        <taxon>Methanobacteriota</taxon>
        <taxon>Stenosarchaea group</taxon>
        <taxon>Halobacteria</taxon>
        <taxon>Halobacteriales</taxon>
        <taxon>Haloferacaceae</taxon>
        <taxon>Salinigranum</taxon>
    </lineage>
</organism>
<name>A0A2I8VGY8_9EURY</name>
<dbReference type="AlphaFoldDB" id="A0A2I8VGY8"/>
<accession>A0A2I8VGY8</accession>
<evidence type="ECO:0000313" key="1">
    <source>
        <dbReference type="EMBL" id="AUV81154.1"/>
    </source>
</evidence>
<sequence length="201" mass="21661">MVPHSTSRRRLLRATVGVAAVGVAGCNESVTGGGPETPSPTETVQPTLDYDAVIVRNPAAEPFVGYDPADSLEDETDEPLQRTLVTADEADRVSFRTEVAGVEEARALLRETDFERSVVHVSEHRVGACRTLEVDYVTVDGDSFDLDFCSPLRPADVACSLDDRDVVAAFVRFPMATDDIGSYTLGRGGSCERPRRPEGSS</sequence>
<reference evidence="1 2" key="1">
    <citation type="submission" date="2018-01" db="EMBL/GenBank/DDBJ databases">
        <title>Complete genome sequence of Salinigranum rubrum GX10T, an extremely halophilic archaeon isolated from a marine solar saltern.</title>
        <authorList>
            <person name="Han S."/>
        </authorList>
    </citation>
    <scope>NUCLEOTIDE SEQUENCE [LARGE SCALE GENOMIC DNA]</scope>
    <source>
        <strain evidence="1 2">GX10</strain>
    </source>
</reference>
<gene>
    <name evidence="1" type="ORF">C2R22_05350</name>
</gene>
<keyword evidence="2" id="KW-1185">Reference proteome</keyword>
<dbReference type="EMBL" id="CP026309">
    <property type="protein sequence ID" value="AUV81154.1"/>
    <property type="molecule type" value="Genomic_DNA"/>
</dbReference>